<dbReference type="PANTHER" id="PTHR48105">
    <property type="entry name" value="THIOREDOXIN REDUCTASE 1-RELATED-RELATED"/>
    <property type="match status" value="1"/>
</dbReference>
<dbReference type="SUPFAM" id="SSF51206">
    <property type="entry name" value="cAMP-binding domain-like"/>
    <property type="match status" value="1"/>
</dbReference>
<gene>
    <name evidence="5" type="ORF">ACFO3J_23895</name>
</gene>
<comment type="catalytic activity">
    <reaction evidence="3">
        <text>[thioredoxin]-dithiol + NADP(+) = [thioredoxin]-disulfide + NADPH + H(+)</text>
        <dbReference type="Rhea" id="RHEA:20345"/>
        <dbReference type="Rhea" id="RHEA-COMP:10698"/>
        <dbReference type="Rhea" id="RHEA-COMP:10700"/>
        <dbReference type="ChEBI" id="CHEBI:15378"/>
        <dbReference type="ChEBI" id="CHEBI:29950"/>
        <dbReference type="ChEBI" id="CHEBI:50058"/>
        <dbReference type="ChEBI" id="CHEBI:57783"/>
        <dbReference type="ChEBI" id="CHEBI:58349"/>
        <dbReference type="EC" id="1.8.1.9"/>
    </reaction>
</comment>
<dbReference type="InterPro" id="IPR014710">
    <property type="entry name" value="RmlC-like_jellyroll"/>
</dbReference>
<comment type="caution">
    <text evidence="5">The sequence shown here is derived from an EMBL/GenBank/DDBJ whole genome shotgun (WGS) entry which is preliminary data.</text>
</comment>
<evidence type="ECO:0000313" key="5">
    <source>
        <dbReference type="EMBL" id="MFC4034494.1"/>
    </source>
</evidence>
<dbReference type="Gene3D" id="3.50.50.60">
    <property type="entry name" value="FAD/NAD(P)-binding domain"/>
    <property type="match status" value="2"/>
</dbReference>
<dbReference type="InterPro" id="IPR023753">
    <property type="entry name" value="FAD/NAD-binding_dom"/>
</dbReference>
<dbReference type="CDD" id="cd00038">
    <property type="entry name" value="CAP_ED"/>
    <property type="match status" value="1"/>
</dbReference>
<dbReference type="SUPFAM" id="SSF51905">
    <property type="entry name" value="FAD/NAD(P)-binding domain"/>
    <property type="match status" value="1"/>
</dbReference>
<dbReference type="SMART" id="SM00100">
    <property type="entry name" value="cNMP"/>
    <property type="match status" value="1"/>
</dbReference>
<dbReference type="PRINTS" id="PR00368">
    <property type="entry name" value="FADPNR"/>
</dbReference>
<evidence type="ECO:0000313" key="6">
    <source>
        <dbReference type="Proteomes" id="UP001595765"/>
    </source>
</evidence>
<feature type="domain" description="Cyclic nucleotide-binding" evidence="4">
    <location>
        <begin position="9"/>
        <end position="131"/>
    </location>
</feature>
<dbReference type="EMBL" id="JBHSBB010000014">
    <property type="protein sequence ID" value="MFC4034494.1"/>
    <property type="molecule type" value="Genomic_DNA"/>
</dbReference>
<evidence type="ECO:0000256" key="1">
    <source>
        <dbReference type="ARBA" id="ARBA00022630"/>
    </source>
</evidence>
<reference evidence="6" key="1">
    <citation type="journal article" date="2019" name="Int. J. Syst. Evol. Microbiol.">
        <title>The Global Catalogue of Microorganisms (GCM) 10K type strain sequencing project: providing services to taxonomists for standard genome sequencing and annotation.</title>
        <authorList>
            <consortium name="The Broad Institute Genomics Platform"/>
            <consortium name="The Broad Institute Genome Sequencing Center for Infectious Disease"/>
            <person name="Wu L."/>
            <person name="Ma J."/>
        </authorList>
    </citation>
    <scope>NUCLEOTIDE SEQUENCE [LARGE SCALE GENOMIC DNA]</scope>
    <source>
        <strain evidence="6">CGMCC 4.7237</strain>
    </source>
</reference>
<evidence type="ECO:0000259" key="4">
    <source>
        <dbReference type="PROSITE" id="PS50042"/>
    </source>
</evidence>
<dbReference type="InterPro" id="IPR050097">
    <property type="entry name" value="Ferredoxin-NADP_redctase_2"/>
</dbReference>
<dbReference type="Pfam" id="PF00027">
    <property type="entry name" value="cNMP_binding"/>
    <property type="match status" value="1"/>
</dbReference>
<dbReference type="Gene3D" id="2.60.120.10">
    <property type="entry name" value="Jelly Rolls"/>
    <property type="match status" value="1"/>
</dbReference>
<keyword evidence="2" id="KW-0560">Oxidoreductase</keyword>
<dbReference type="Pfam" id="PF07992">
    <property type="entry name" value="Pyr_redox_2"/>
    <property type="match status" value="1"/>
</dbReference>
<dbReference type="RefSeq" id="WP_386432691.1">
    <property type="nucleotide sequence ID" value="NZ_JBHSBB010000014.1"/>
</dbReference>
<keyword evidence="6" id="KW-1185">Reference proteome</keyword>
<keyword evidence="1" id="KW-0285">Flavoprotein</keyword>
<accession>A0ABV8HUD0</accession>
<dbReference type="InterPro" id="IPR018490">
    <property type="entry name" value="cNMP-bd_dom_sf"/>
</dbReference>
<evidence type="ECO:0000256" key="3">
    <source>
        <dbReference type="ARBA" id="ARBA00048132"/>
    </source>
</evidence>
<evidence type="ECO:0000256" key="2">
    <source>
        <dbReference type="ARBA" id="ARBA00023002"/>
    </source>
</evidence>
<dbReference type="InterPro" id="IPR000595">
    <property type="entry name" value="cNMP-bd_dom"/>
</dbReference>
<dbReference type="PROSITE" id="PS50042">
    <property type="entry name" value="CNMP_BINDING_3"/>
    <property type="match status" value="1"/>
</dbReference>
<proteinExistence type="predicted"/>
<name>A0ABV8HUD0_9ACTN</name>
<organism evidence="5 6">
    <name type="scientific">Streptomyces polygonati</name>
    <dbReference type="NCBI Taxonomy" id="1617087"/>
    <lineage>
        <taxon>Bacteria</taxon>
        <taxon>Bacillati</taxon>
        <taxon>Actinomycetota</taxon>
        <taxon>Actinomycetes</taxon>
        <taxon>Kitasatosporales</taxon>
        <taxon>Streptomycetaceae</taxon>
        <taxon>Streptomyces</taxon>
    </lineage>
</organism>
<dbReference type="InterPro" id="IPR036188">
    <property type="entry name" value="FAD/NAD-bd_sf"/>
</dbReference>
<protein>
    <submittedName>
        <fullName evidence="5">FAD-dependent oxidoreductase</fullName>
    </submittedName>
</protein>
<dbReference type="PRINTS" id="PR00469">
    <property type="entry name" value="PNDRDTASEII"/>
</dbReference>
<sequence>MTTPEMKDAWPRLNDEQWSRMVSYGAEKETTRTGDMLFHAGETGCPMILVESGGVEILRTAGPQQEEVVVASHSEHQFSGELNLLTGQSTYLSARVSEPGAVLRVHPASFRRLMDEDPELSDIVLRALLARREGLRVNAGAGTLVIVGRDMSAGAMALRTYAVRQRQPHTWVAAGTSAGEALIKAAGAEADELPVVITPTGVLRRATPAELGEHLGMSYRPVAGQTLDLVVVGGGPAGLAAAVYGASEGLQTLVLDSVATGGQAAASSRIENYFGFTSGISGADLTGRAVVQAQKFGARIASPCEVARLDEDGDGDLLRLVLRDGTEIRSRAAVIATGASYRSLPLPRWDHFLGAGVYYAATELEARACGQRAVAVVGGANSAGQAALYLAGRGSPVNLILRGADLFAGMSSYLADRIQTHPAVTVHTSTEVSELHGRESLHGLTVRSGTGGDVVETELECWGLFCFIGATPASDWLEGVALDDHGFILTDVRIDDATLAPRWSELGRRPLPFETSLPRVFAAGDVRAGSMKRVAAAVGEGASTVRSVHMSLAPVSV</sequence>
<dbReference type="Proteomes" id="UP001595765">
    <property type="component" value="Unassembled WGS sequence"/>
</dbReference>